<protein>
    <submittedName>
        <fullName evidence="1">Uncharacterized protein</fullName>
    </submittedName>
</protein>
<dbReference type="Proteomes" id="UP001177021">
    <property type="component" value="Unassembled WGS sequence"/>
</dbReference>
<comment type="caution">
    <text evidence="1">The sequence shown here is derived from an EMBL/GenBank/DDBJ whole genome shotgun (WGS) entry which is preliminary data.</text>
</comment>
<sequence>MLLNEKIILEKKKNCTFNFLHFSSSPKTSSHSLVGNTIFPFSFIAYPIALLPSPRLKRSKNQHLFGKILINPQHRGSHVLSAGMVPYQVSYSLICFCVYHLISIAKQ</sequence>
<accession>A0ACB0I7L4</accession>
<evidence type="ECO:0000313" key="2">
    <source>
        <dbReference type="Proteomes" id="UP001177021"/>
    </source>
</evidence>
<dbReference type="EMBL" id="CASHSV030000001">
    <property type="protein sequence ID" value="CAJ2628021.1"/>
    <property type="molecule type" value="Genomic_DNA"/>
</dbReference>
<reference evidence="1" key="1">
    <citation type="submission" date="2023-10" db="EMBL/GenBank/DDBJ databases">
        <authorList>
            <person name="Rodriguez Cubillos JULIANA M."/>
            <person name="De Vega J."/>
        </authorList>
    </citation>
    <scope>NUCLEOTIDE SEQUENCE</scope>
</reference>
<evidence type="ECO:0000313" key="1">
    <source>
        <dbReference type="EMBL" id="CAJ2628021.1"/>
    </source>
</evidence>
<organism evidence="1 2">
    <name type="scientific">Trifolium pratense</name>
    <name type="common">Red clover</name>
    <dbReference type="NCBI Taxonomy" id="57577"/>
    <lineage>
        <taxon>Eukaryota</taxon>
        <taxon>Viridiplantae</taxon>
        <taxon>Streptophyta</taxon>
        <taxon>Embryophyta</taxon>
        <taxon>Tracheophyta</taxon>
        <taxon>Spermatophyta</taxon>
        <taxon>Magnoliopsida</taxon>
        <taxon>eudicotyledons</taxon>
        <taxon>Gunneridae</taxon>
        <taxon>Pentapetalae</taxon>
        <taxon>rosids</taxon>
        <taxon>fabids</taxon>
        <taxon>Fabales</taxon>
        <taxon>Fabaceae</taxon>
        <taxon>Papilionoideae</taxon>
        <taxon>50 kb inversion clade</taxon>
        <taxon>NPAAA clade</taxon>
        <taxon>Hologalegina</taxon>
        <taxon>IRL clade</taxon>
        <taxon>Trifolieae</taxon>
        <taxon>Trifolium</taxon>
    </lineage>
</organism>
<keyword evidence="2" id="KW-1185">Reference proteome</keyword>
<proteinExistence type="predicted"/>
<gene>
    <name evidence="1" type="ORF">MILVUS5_LOCUS345</name>
</gene>
<name>A0ACB0I7L4_TRIPR</name>